<dbReference type="AlphaFoldDB" id="A0A5N7CAC5"/>
<evidence type="ECO:0000256" key="1">
    <source>
        <dbReference type="ARBA" id="ARBA00001971"/>
    </source>
</evidence>
<keyword evidence="7 9" id="KW-0503">Monooxygenase</keyword>
<dbReference type="PRINTS" id="PR00385">
    <property type="entry name" value="P450"/>
</dbReference>
<organism evidence="11">
    <name type="scientific">Petromyces alliaceus</name>
    <name type="common">Aspergillus alliaceus</name>
    <dbReference type="NCBI Taxonomy" id="209559"/>
    <lineage>
        <taxon>Eukaryota</taxon>
        <taxon>Fungi</taxon>
        <taxon>Dikarya</taxon>
        <taxon>Ascomycota</taxon>
        <taxon>Pezizomycotina</taxon>
        <taxon>Eurotiomycetes</taxon>
        <taxon>Eurotiomycetidae</taxon>
        <taxon>Eurotiales</taxon>
        <taxon>Aspergillaceae</taxon>
        <taxon>Aspergillus</taxon>
        <taxon>Aspergillus subgen. Circumdati</taxon>
    </lineage>
</organism>
<evidence type="ECO:0000256" key="6">
    <source>
        <dbReference type="ARBA" id="ARBA00023004"/>
    </source>
</evidence>
<dbReference type="EMBL" id="ML735248">
    <property type="protein sequence ID" value="KAE8391101.1"/>
    <property type="molecule type" value="Genomic_DNA"/>
</dbReference>
<evidence type="ECO:0000313" key="11">
    <source>
        <dbReference type="EMBL" id="KAE8391101.1"/>
    </source>
</evidence>
<feature type="binding site" description="axial binding residue" evidence="8">
    <location>
        <position position="432"/>
    </location>
    <ligand>
        <name>heme</name>
        <dbReference type="ChEBI" id="CHEBI:30413"/>
    </ligand>
    <ligandPart>
        <name>Fe</name>
        <dbReference type="ChEBI" id="CHEBI:18248"/>
    </ligandPart>
</feature>
<keyword evidence="10" id="KW-1133">Transmembrane helix</keyword>
<evidence type="ECO:0000256" key="9">
    <source>
        <dbReference type="RuleBase" id="RU000461"/>
    </source>
</evidence>
<dbReference type="Proteomes" id="UP000326877">
    <property type="component" value="Unassembled WGS sequence"/>
</dbReference>
<protein>
    <submittedName>
        <fullName evidence="11">Benzoate 4-monooxygenase cytochrome P450</fullName>
    </submittedName>
</protein>
<evidence type="ECO:0000256" key="5">
    <source>
        <dbReference type="ARBA" id="ARBA00023002"/>
    </source>
</evidence>
<dbReference type="GO" id="GO:0005506">
    <property type="term" value="F:iron ion binding"/>
    <property type="evidence" value="ECO:0007669"/>
    <property type="project" value="InterPro"/>
</dbReference>
<name>A0A5N7CAC5_PETAA</name>
<evidence type="ECO:0000256" key="4">
    <source>
        <dbReference type="ARBA" id="ARBA00022723"/>
    </source>
</evidence>
<keyword evidence="5 9" id="KW-0560">Oxidoreductase</keyword>
<reference evidence="11" key="1">
    <citation type="submission" date="2019-04" db="EMBL/GenBank/DDBJ databases">
        <title>Friends and foes A comparative genomics studyof 23 Aspergillus species from section Flavi.</title>
        <authorList>
            <consortium name="DOE Joint Genome Institute"/>
            <person name="Kjaerbolling I."/>
            <person name="Vesth T."/>
            <person name="Frisvad J.C."/>
            <person name="Nybo J.L."/>
            <person name="Theobald S."/>
            <person name="Kildgaard S."/>
            <person name="Isbrandt T."/>
            <person name="Kuo A."/>
            <person name="Sato A."/>
            <person name="Lyhne E.K."/>
            <person name="Kogle M.E."/>
            <person name="Wiebenga A."/>
            <person name="Kun R.S."/>
            <person name="Lubbers R.J."/>
            <person name="Makela M.R."/>
            <person name="Barry K."/>
            <person name="Chovatia M."/>
            <person name="Clum A."/>
            <person name="Daum C."/>
            <person name="Haridas S."/>
            <person name="He G."/>
            <person name="LaButti K."/>
            <person name="Lipzen A."/>
            <person name="Mondo S."/>
            <person name="Riley R."/>
            <person name="Salamov A."/>
            <person name="Simmons B.A."/>
            <person name="Magnuson J.K."/>
            <person name="Henrissat B."/>
            <person name="Mortensen U.H."/>
            <person name="Larsen T.O."/>
            <person name="Devries R.P."/>
            <person name="Grigoriev I.V."/>
            <person name="Machida M."/>
            <person name="Baker S.E."/>
            <person name="Andersen M.R."/>
        </authorList>
    </citation>
    <scope>NUCLEOTIDE SEQUENCE [LARGE SCALE GENOMIC DNA]</scope>
    <source>
        <strain evidence="11">IBT 14317</strain>
    </source>
</reference>
<keyword evidence="6 8" id="KW-0408">Iron</keyword>
<evidence type="ECO:0000256" key="7">
    <source>
        <dbReference type="ARBA" id="ARBA00023033"/>
    </source>
</evidence>
<comment type="similarity">
    <text evidence="2 9">Belongs to the cytochrome P450 family.</text>
</comment>
<keyword evidence="10" id="KW-0472">Membrane</keyword>
<proteinExistence type="inferred from homology"/>
<keyword evidence="3 8" id="KW-0349">Heme</keyword>
<feature type="transmembrane region" description="Helical" evidence="10">
    <location>
        <begin position="220"/>
        <end position="242"/>
    </location>
</feature>
<keyword evidence="10" id="KW-0812">Transmembrane</keyword>
<evidence type="ECO:0000256" key="3">
    <source>
        <dbReference type="ARBA" id="ARBA00022617"/>
    </source>
</evidence>
<accession>A0A5N7CAC5</accession>
<evidence type="ECO:0000256" key="10">
    <source>
        <dbReference type="SAM" id="Phobius"/>
    </source>
</evidence>
<dbReference type="PRINTS" id="PR00463">
    <property type="entry name" value="EP450I"/>
</dbReference>
<dbReference type="Gene3D" id="1.10.630.10">
    <property type="entry name" value="Cytochrome P450"/>
    <property type="match status" value="1"/>
</dbReference>
<sequence>MDIRTESREVTLSSVGARLFLFAIGFAICKAVYNIYFHPLRKFPGPLLAACSPLYYFYWLYTGKLYYAIKESHDKYGDVVRFSPNMLVYRKTQVWQEVYGYHKNGTTFTKDPGFYPRNPSGHTMISTPYEAEHSSIRHALSPAFSQTNIMGKEPVLQQNVQLLLDQLEGFADSRTSVDITKWYNYTTFDIVGDLAFSESFNCLRGSNHQWIDAIFRGMRIFVFIRPFLSLPTFILNGLLSYVSDESFTLIKKKIDQRLKLEPSRPDFLSHLLGHDKNNEISKVEANAGVLVVAGSETTATLLSGCTFYLLTHPLVYEKLANEIRGAFDYEDEITLLALGKLPYLQAVLEESLRMYPPVPAILPRTVPKGGAAVNGEFVPEGTSVTMAIFSAFRSPSEFTDPDSFIPERWLKDSPYKCQKEALQPFSYGPRNCIGKVLAYAEMRLILARLLWKYDMKIDDESYNWNDQIAYTVWVKKPLMVHLSPINR</sequence>
<dbReference type="CDD" id="cd11058">
    <property type="entry name" value="CYP60B-like"/>
    <property type="match status" value="1"/>
</dbReference>
<dbReference type="OrthoDB" id="1470350at2759"/>
<evidence type="ECO:0000256" key="8">
    <source>
        <dbReference type="PIRSR" id="PIRSR602401-1"/>
    </source>
</evidence>
<dbReference type="InterPro" id="IPR001128">
    <property type="entry name" value="Cyt_P450"/>
</dbReference>
<dbReference type="Pfam" id="PF00067">
    <property type="entry name" value="p450"/>
    <property type="match status" value="1"/>
</dbReference>
<comment type="cofactor">
    <cofactor evidence="1 8">
        <name>heme</name>
        <dbReference type="ChEBI" id="CHEBI:30413"/>
    </cofactor>
</comment>
<dbReference type="InterPro" id="IPR036396">
    <property type="entry name" value="Cyt_P450_sf"/>
</dbReference>
<dbReference type="PANTHER" id="PTHR24305">
    <property type="entry name" value="CYTOCHROME P450"/>
    <property type="match status" value="1"/>
</dbReference>
<dbReference type="GO" id="GO:0004497">
    <property type="term" value="F:monooxygenase activity"/>
    <property type="evidence" value="ECO:0007669"/>
    <property type="project" value="UniProtKB-KW"/>
</dbReference>
<dbReference type="GO" id="GO:0020037">
    <property type="term" value="F:heme binding"/>
    <property type="evidence" value="ECO:0007669"/>
    <property type="project" value="InterPro"/>
</dbReference>
<dbReference type="PANTHER" id="PTHR24305:SF210">
    <property type="entry name" value="CYTOCHROME P450 MONOOXYGENASE ASQL-RELATED"/>
    <property type="match status" value="1"/>
</dbReference>
<feature type="transmembrane region" description="Helical" evidence="10">
    <location>
        <begin position="20"/>
        <end position="37"/>
    </location>
</feature>
<dbReference type="InterPro" id="IPR017972">
    <property type="entry name" value="Cyt_P450_CS"/>
</dbReference>
<dbReference type="PROSITE" id="PS00086">
    <property type="entry name" value="CYTOCHROME_P450"/>
    <property type="match status" value="1"/>
</dbReference>
<evidence type="ECO:0000256" key="2">
    <source>
        <dbReference type="ARBA" id="ARBA00010617"/>
    </source>
</evidence>
<dbReference type="SUPFAM" id="SSF48264">
    <property type="entry name" value="Cytochrome P450"/>
    <property type="match status" value="1"/>
</dbReference>
<dbReference type="GO" id="GO:0016705">
    <property type="term" value="F:oxidoreductase activity, acting on paired donors, with incorporation or reduction of molecular oxygen"/>
    <property type="evidence" value="ECO:0007669"/>
    <property type="project" value="InterPro"/>
</dbReference>
<keyword evidence="4 8" id="KW-0479">Metal-binding</keyword>
<dbReference type="InterPro" id="IPR050121">
    <property type="entry name" value="Cytochrome_P450_monoxygenase"/>
</dbReference>
<gene>
    <name evidence="11" type="ORF">BDV23DRAFT_193334</name>
</gene>
<dbReference type="InterPro" id="IPR002401">
    <property type="entry name" value="Cyt_P450_E_grp-I"/>
</dbReference>